<dbReference type="SUPFAM" id="SSF46689">
    <property type="entry name" value="Homeodomain-like"/>
    <property type="match status" value="1"/>
</dbReference>
<dbReference type="InterPro" id="IPR035418">
    <property type="entry name" value="AraC-bd_2"/>
</dbReference>
<organism evidence="5 6">
    <name type="scientific">Rhodococcus erythropolis</name>
    <name type="common">Arthrobacter picolinophilus</name>
    <dbReference type="NCBI Taxonomy" id="1833"/>
    <lineage>
        <taxon>Bacteria</taxon>
        <taxon>Bacillati</taxon>
        <taxon>Actinomycetota</taxon>
        <taxon>Actinomycetes</taxon>
        <taxon>Mycobacteriales</taxon>
        <taxon>Nocardiaceae</taxon>
        <taxon>Rhodococcus</taxon>
        <taxon>Rhodococcus erythropolis group</taxon>
    </lineage>
</organism>
<dbReference type="Gene3D" id="1.10.10.60">
    <property type="entry name" value="Homeodomain-like"/>
    <property type="match status" value="1"/>
</dbReference>
<dbReference type="PROSITE" id="PS00041">
    <property type="entry name" value="HTH_ARAC_FAMILY_1"/>
    <property type="match status" value="1"/>
</dbReference>
<dbReference type="RefSeq" id="WP_223304470.1">
    <property type="nucleotide sequence ID" value="NZ_CP050124.1"/>
</dbReference>
<sequence>MQTFELTLQNFWLSVRIAGYQGCMALLLDTSVLEPDQRADAFVDAMGRASVPCAIHLENPERVSARMNVWNLGAASLFRSESTGMRLTRTPRHVRSASMPVLAIALQEIGIGHLDQHDEQRRVPAGELLMTDLTSTYDFSWPGTGASQCLYVPMDRLGLPIDTVRDAATRPHHSNLYPVMIAHVRELFRSAALLETDPAAEQLGEASIELARALVASIAHANPDASAPRSALAMTSIRRYIREHLHDPTLNPARIAHAHNISLRQLYKICSDNGFRIEQWIITQRLQKARDELARPATVDLPIATVAHRAGFVDAGHFSRRFRQAYGLSPTRWRQLRD</sequence>
<evidence type="ECO:0000313" key="6">
    <source>
        <dbReference type="Proteomes" id="UP000502345"/>
    </source>
</evidence>
<dbReference type="InterPro" id="IPR009057">
    <property type="entry name" value="Homeodomain-like_sf"/>
</dbReference>
<keyword evidence="1" id="KW-0805">Transcription regulation</keyword>
<dbReference type="InterPro" id="IPR020449">
    <property type="entry name" value="Tscrpt_reg_AraC-type_HTH"/>
</dbReference>
<dbReference type="Pfam" id="PF14525">
    <property type="entry name" value="AraC_binding_2"/>
    <property type="match status" value="1"/>
</dbReference>
<dbReference type="PANTHER" id="PTHR46796:SF6">
    <property type="entry name" value="ARAC SUBFAMILY"/>
    <property type="match status" value="1"/>
</dbReference>
<dbReference type="Pfam" id="PF12833">
    <property type="entry name" value="HTH_18"/>
    <property type="match status" value="1"/>
</dbReference>
<dbReference type="InterPro" id="IPR018062">
    <property type="entry name" value="HTH_AraC-typ_CS"/>
</dbReference>
<dbReference type="PRINTS" id="PR00032">
    <property type="entry name" value="HTHARAC"/>
</dbReference>
<dbReference type="GO" id="GO:0003700">
    <property type="term" value="F:DNA-binding transcription factor activity"/>
    <property type="evidence" value="ECO:0007669"/>
    <property type="project" value="InterPro"/>
</dbReference>
<dbReference type="GO" id="GO:0043565">
    <property type="term" value="F:sequence-specific DNA binding"/>
    <property type="evidence" value="ECO:0007669"/>
    <property type="project" value="InterPro"/>
</dbReference>
<name>A0A6G9D1V6_RHOER</name>
<evidence type="ECO:0000259" key="4">
    <source>
        <dbReference type="PROSITE" id="PS01124"/>
    </source>
</evidence>
<dbReference type="PROSITE" id="PS01124">
    <property type="entry name" value="HTH_ARAC_FAMILY_2"/>
    <property type="match status" value="1"/>
</dbReference>
<proteinExistence type="predicted"/>
<evidence type="ECO:0000256" key="2">
    <source>
        <dbReference type="ARBA" id="ARBA00023125"/>
    </source>
</evidence>
<protein>
    <submittedName>
        <fullName evidence="5">AraC-type DNA-binding protein</fullName>
    </submittedName>
</protein>
<dbReference type="InterPro" id="IPR050204">
    <property type="entry name" value="AraC_XylS_family_regulators"/>
</dbReference>
<evidence type="ECO:0000313" key="5">
    <source>
        <dbReference type="EMBL" id="QIP43138.1"/>
    </source>
</evidence>
<evidence type="ECO:0000256" key="3">
    <source>
        <dbReference type="ARBA" id="ARBA00023163"/>
    </source>
</evidence>
<evidence type="ECO:0000256" key="1">
    <source>
        <dbReference type="ARBA" id="ARBA00023015"/>
    </source>
</evidence>
<dbReference type="InterPro" id="IPR018060">
    <property type="entry name" value="HTH_AraC"/>
</dbReference>
<reference evidence="5 6" key="1">
    <citation type="submission" date="2020-03" db="EMBL/GenBank/DDBJ databases">
        <title>Screen low temperature-resistant strains for efficient degradation of petroleum hydrocarbons under the low temperature.</title>
        <authorList>
            <person name="Wang Y."/>
            <person name="Chen J."/>
        </authorList>
    </citation>
    <scope>NUCLEOTIDE SEQUENCE [LARGE SCALE GENOMIC DNA]</scope>
    <source>
        <strain evidence="5 6">KB1</strain>
    </source>
</reference>
<keyword evidence="2 5" id="KW-0238">DNA-binding</keyword>
<dbReference type="Proteomes" id="UP000502345">
    <property type="component" value="Chromosome"/>
</dbReference>
<dbReference type="EMBL" id="CP050124">
    <property type="protein sequence ID" value="QIP43138.1"/>
    <property type="molecule type" value="Genomic_DNA"/>
</dbReference>
<feature type="domain" description="HTH araC/xylS-type" evidence="4">
    <location>
        <begin position="235"/>
        <end position="336"/>
    </location>
</feature>
<accession>A0A6G9D1V6</accession>
<dbReference type="AlphaFoldDB" id="A0A6G9D1V6"/>
<gene>
    <name evidence="5" type="ORF">G9444_5895</name>
</gene>
<keyword evidence="3" id="KW-0804">Transcription</keyword>
<dbReference type="SMART" id="SM00342">
    <property type="entry name" value="HTH_ARAC"/>
    <property type="match status" value="1"/>
</dbReference>
<dbReference type="PANTHER" id="PTHR46796">
    <property type="entry name" value="HTH-TYPE TRANSCRIPTIONAL ACTIVATOR RHAS-RELATED"/>
    <property type="match status" value="1"/>
</dbReference>